<gene>
    <name evidence="1" type="ORF">BH720_025705</name>
</gene>
<name>A0ACD5GQH3_9CYAN</name>
<evidence type="ECO:0000313" key="2">
    <source>
        <dbReference type="Proteomes" id="UP000095472"/>
    </source>
</evidence>
<organism evidence="1 2">
    <name type="scientific">Desertifilum tharense IPPAS B-1220</name>
    <dbReference type="NCBI Taxonomy" id="1781255"/>
    <lineage>
        <taxon>Bacteria</taxon>
        <taxon>Bacillati</taxon>
        <taxon>Cyanobacteriota</taxon>
        <taxon>Cyanophyceae</taxon>
        <taxon>Desertifilales</taxon>
        <taxon>Desertifilaceae</taxon>
        <taxon>Desertifilum</taxon>
    </lineage>
</organism>
<dbReference type="EMBL" id="CP182909">
    <property type="protein sequence ID" value="XPM62899.1"/>
    <property type="molecule type" value="Genomic_DNA"/>
</dbReference>
<dbReference type="Proteomes" id="UP000095472">
    <property type="component" value="Chromosome"/>
</dbReference>
<protein>
    <submittedName>
        <fullName evidence="1">Pentapeptide repeat-containing protein</fullName>
    </submittedName>
</protein>
<accession>A0ACD5GQH3</accession>
<reference evidence="1 2" key="1">
    <citation type="journal article" date="2016" name="Genome Announc.">
        <title>Draft Genome Sequence of the Thermotolerant Cyanobacterium Desertifilum sp. IPPAS B-1220.</title>
        <authorList>
            <person name="Mironov K.S."/>
            <person name="Sinetova M.A."/>
            <person name="Bolatkhan K."/>
            <person name="Zayadan B.K."/>
            <person name="Ustinova V.V."/>
            <person name="Kupriyanova E.V."/>
            <person name="Skrypnik A.N."/>
            <person name="Gogoleva N.E."/>
            <person name="Gogolev Y.V."/>
            <person name="Los D.A."/>
        </authorList>
    </citation>
    <scope>NUCLEOTIDE SEQUENCE [LARGE SCALE GENOMIC DNA]</scope>
    <source>
        <strain evidence="1 2">IPPAS B-1220</strain>
    </source>
</reference>
<proteinExistence type="predicted"/>
<sequence length="68" mass="7351">MRCRSEGVDLTDADLKSAFLLRAKLTDSKLEGTNLKWASLMQVTPSNIDLSKAIIGGTIMPLGYSSGY</sequence>
<keyword evidence="2" id="KW-1185">Reference proteome</keyword>
<evidence type="ECO:0000313" key="1">
    <source>
        <dbReference type="EMBL" id="XPM62899.1"/>
    </source>
</evidence>